<accession>L8GQG1</accession>
<gene>
    <name evidence="3" type="ORF">ACA1_276340</name>
</gene>
<dbReference type="GO" id="GO:0046872">
    <property type="term" value="F:metal ion binding"/>
    <property type="evidence" value="ECO:0007669"/>
    <property type="project" value="UniProtKB-KW"/>
</dbReference>
<dbReference type="AlphaFoldDB" id="L8GQG1"/>
<dbReference type="EMBL" id="KB008032">
    <property type="protein sequence ID" value="ELR15419.1"/>
    <property type="molecule type" value="Genomic_DNA"/>
</dbReference>
<keyword evidence="1" id="KW-0227">DNA damage</keyword>
<comment type="similarity">
    <text evidence="1">Belongs to the FAN1 family.</text>
</comment>
<keyword evidence="1" id="KW-0460">Magnesium</keyword>
<keyword evidence="4" id="KW-1185">Reference proteome</keyword>
<dbReference type="GO" id="GO:0004528">
    <property type="term" value="F:phosphodiesterase I activity"/>
    <property type="evidence" value="ECO:0007669"/>
    <property type="project" value="UniProtKB-EC"/>
</dbReference>
<comment type="subcellular location">
    <subcellularLocation>
        <location evidence="1">Nucleus</location>
    </subcellularLocation>
</comment>
<comment type="cofactor">
    <cofactor evidence="1">
        <name>Mg(2+)</name>
        <dbReference type="ChEBI" id="CHEBI:18420"/>
    </cofactor>
    <cofactor evidence="1">
        <name>Mn(2+)</name>
        <dbReference type="ChEBI" id="CHEBI:29035"/>
    </cofactor>
</comment>
<organism evidence="3 4">
    <name type="scientific">Acanthamoeba castellanii (strain ATCC 30010 / Neff)</name>
    <dbReference type="NCBI Taxonomy" id="1257118"/>
    <lineage>
        <taxon>Eukaryota</taxon>
        <taxon>Amoebozoa</taxon>
        <taxon>Discosea</taxon>
        <taxon>Longamoebia</taxon>
        <taxon>Centramoebida</taxon>
        <taxon>Acanthamoebidae</taxon>
        <taxon>Acanthamoeba</taxon>
    </lineage>
</organism>
<dbReference type="KEGG" id="acan:ACA1_276340"/>
<dbReference type="STRING" id="1257118.L8GQG1"/>
<protein>
    <recommendedName>
        <fullName evidence="1">Fanconi-associated nuclease</fullName>
        <ecNumber evidence="1">3.1.4.1</ecNumber>
    </recommendedName>
</protein>
<keyword evidence="1" id="KW-0479">Metal-binding</keyword>
<evidence type="ECO:0000259" key="2">
    <source>
        <dbReference type="Pfam" id="PF21315"/>
    </source>
</evidence>
<keyword evidence="1" id="KW-0378">Hydrolase</keyword>
<reference evidence="3 4" key="1">
    <citation type="journal article" date="2013" name="Genome Biol.">
        <title>Genome of Acanthamoeba castellanii highlights extensive lateral gene transfer and early evolution of tyrosine kinase signaling.</title>
        <authorList>
            <person name="Clarke M."/>
            <person name="Lohan A.J."/>
            <person name="Liu B."/>
            <person name="Lagkouvardos I."/>
            <person name="Roy S."/>
            <person name="Zafar N."/>
            <person name="Bertelli C."/>
            <person name="Schilde C."/>
            <person name="Kianianmomeni A."/>
            <person name="Burglin T.R."/>
            <person name="Frech C."/>
            <person name="Turcotte B."/>
            <person name="Kopec K.O."/>
            <person name="Synnott J.M."/>
            <person name="Choo C."/>
            <person name="Paponov I."/>
            <person name="Finkler A."/>
            <person name="Soon Heng Tan C."/>
            <person name="Hutchins A.P."/>
            <person name="Weinmeier T."/>
            <person name="Rattei T."/>
            <person name="Chu J.S."/>
            <person name="Gimenez G."/>
            <person name="Irimia M."/>
            <person name="Rigden D.J."/>
            <person name="Fitzpatrick D.A."/>
            <person name="Lorenzo-Morales J."/>
            <person name="Bateman A."/>
            <person name="Chiu C.H."/>
            <person name="Tang P."/>
            <person name="Hegemann P."/>
            <person name="Fromm H."/>
            <person name="Raoult D."/>
            <person name="Greub G."/>
            <person name="Miranda-Saavedra D."/>
            <person name="Chen N."/>
            <person name="Nash P."/>
            <person name="Ginger M.L."/>
            <person name="Horn M."/>
            <person name="Schaap P."/>
            <person name="Caler L."/>
            <person name="Loftus B."/>
        </authorList>
    </citation>
    <scope>NUCLEOTIDE SEQUENCE [LARGE SCALE GENOMIC DNA]</scope>
    <source>
        <strain evidence="3 4">Neff</strain>
    </source>
</reference>
<dbReference type="RefSeq" id="XP_004337432.1">
    <property type="nucleotide sequence ID" value="XM_004337384.1"/>
</dbReference>
<dbReference type="GO" id="GO:0036297">
    <property type="term" value="P:interstrand cross-link repair"/>
    <property type="evidence" value="ECO:0007669"/>
    <property type="project" value="InterPro"/>
</dbReference>
<keyword evidence="1" id="KW-0234">DNA repair</keyword>
<keyword evidence="1" id="KW-0464">Manganese</keyword>
<comment type="catalytic activity">
    <reaction evidence="1">
        <text>Hydrolytically removes 5'-nucleotides successively from the 3'-hydroxy termini of 3'-hydroxy-terminated oligonucleotides.</text>
        <dbReference type="EC" id="3.1.4.1"/>
    </reaction>
</comment>
<dbReference type="PANTHER" id="PTHR15749">
    <property type="entry name" value="FANCONI-ASSOCIATED NUCLEASE 1"/>
    <property type="match status" value="1"/>
</dbReference>
<dbReference type="OrthoDB" id="76364at2759"/>
<comment type="function">
    <text evidence="1">Nuclease required for the repair of DNA interstrand cross-links (ICL). Acts as a 5'-3' exonuclease that anchors at a cut end of DNA and cleaves DNA successively at every third nucleotide, allowing to excise an ICL from one strand through flanking incisions.</text>
</comment>
<name>L8GQG1_ACACF</name>
<proteinExistence type="inferred from homology"/>
<dbReference type="GO" id="GO:0008409">
    <property type="term" value="F:5'-3' exonuclease activity"/>
    <property type="evidence" value="ECO:0007669"/>
    <property type="project" value="TreeGrafter"/>
</dbReference>
<sequence>MPSYYLYNFVLILESVRKLHGHLLTPKEEHLLRTFEGMGEGAKRLYIRLFQRKGPWFRTATLSYPEIDVLDATLELQRLGFCETLEGVHDRDITPDLLNTLSKYQLQAVLRAAQGTFLASLGAGMRVADIINAITGTAYTQQTLDGRSVLSKVVERELRSAAPRAEAALPTVAPSGDRPRFCAIRLSRPSRDLFKRMQRLFFLNDTQDMTLLLLVGMDKVKYPAYACPHIDIHAWKSPT</sequence>
<evidence type="ECO:0000256" key="1">
    <source>
        <dbReference type="RuleBase" id="RU365033"/>
    </source>
</evidence>
<dbReference type="InterPro" id="IPR049125">
    <property type="entry name" value="FAN1-like_WH"/>
</dbReference>
<dbReference type="Pfam" id="PF21315">
    <property type="entry name" value="FAN1_HTH"/>
    <property type="match status" value="1"/>
</dbReference>
<dbReference type="PANTHER" id="PTHR15749:SF4">
    <property type="entry name" value="FANCONI-ASSOCIATED NUCLEASE 1"/>
    <property type="match status" value="1"/>
</dbReference>
<evidence type="ECO:0000313" key="3">
    <source>
        <dbReference type="EMBL" id="ELR15419.1"/>
    </source>
</evidence>
<keyword evidence="1" id="KW-0540">Nuclease</keyword>
<dbReference type="GO" id="GO:0005634">
    <property type="term" value="C:nucleus"/>
    <property type="evidence" value="ECO:0007669"/>
    <property type="project" value="UniProtKB-SubCell"/>
</dbReference>
<dbReference type="Proteomes" id="UP000011083">
    <property type="component" value="Unassembled WGS sequence"/>
</dbReference>
<keyword evidence="1" id="KW-0539">Nucleus</keyword>
<feature type="domain" description="Fanconi-associated nuclease 1-like winged-helix" evidence="2">
    <location>
        <begin position="4"/>
        <end position="81"/>
    </location>
</feature>
<dbReference type="GeneID" id="14916093"/>
<evidence type="ECO:0000313" key="4">
    <source>
        <dbReference type="Proteomes" id="UP000011083"/>
    </source>
</evidence>
<dbReference type="InterPro" id="IPR033315">
    <property type="entry name" value="Fan1-like"/>
</dbReference>
<dbReference type="EC" id="3.1.4.1" evidence="1"/>
<dbReference type="VEuPathDB" id="AmoebaDB:ACA1_500054"/>
<dbReference type="GO" id="GO:0070336">
    <property type="term" value="F:flap-structured DNA binding"/>
    <property type="evidence" value="ECO:0007669"/>
    <property type="project" value="TreeGrafter"/>
</dbReference>
<dbReference type="GO" id="GO:0017108">
    <property type="term" value="F:5'-flap endonuclease activity"/>
    <property type="evidence" value="ECO:0007669"/>
    <property type="project" value="TreeGrafter"/>
</dbReference>